<sequence length="334" mass="37717">MKAETFMNAMGMIDDRYIETDMPKKKTSIKWKKTLISVAAAAIVLCPLPALTAFGVAPAYYMLYKFSPAVAQNFKPVERSCEDKGIEMTVISAQRSGSTASVYLAMRDTEGKYPQGEWDLFDSYNINVPSDSMSGTCSFAEYDSDTHTAYFLVELDTVGRDMPKGKVTFSVSEMLLGKERTEGIVNEIDMDNIPCDPRTCTLEDVEIRGMSLDEIDCQRFLTIPEKPICTPANGVSIQNIGYFDGALHILEKYDDIFHTDNHSFLSILDNNGKDIVDESLWESIDYWGEQHIDAYREHIIRIPYEKLSGSHLYGEFVTSDNYISGDWEITFTLE</sequence>
<accession>A0A1I1FAK6</accession>
<proteinExistence type="predicted"/>
<evidence type="ECO:0000313" key="1">
    <source>
        <dbReference type="EMBL" id="SFB94183.1"/>
    </source>
</evidence>
<gene>
    <name evidence="1" type="ORF">SAMN02910406_00866</name>
</gene>
<dbReference type="Proteomes" id="UP000182192">
    <property type="component" value="Unassembled WGS sequence"/>
</dbReference>
<evidence type="ECO:0008006" key="3">
    <source>
        <dbReference type="Google" id="ProtNLM"/>
    </source>
</evidence>
<dbReference type="OrthoDB" id="2200485at2"/>
<protein>
    <recommendedName>
        <fullName evidence="3">DUF4179 domain-containing protein</fullName>
    </recommendedName>
</protein>
<reference evidence="1 2" key="1">
    <citation type="submission" date="2016-10" db="EMBL/GenBank/DDBJ databases">
        <authorList>
            <person name="de Groot N.N."/>
        </authorList>
    </citation>
    <scope>NUCLEOTIDE SEQUENCE [LARGE SCALE GENOMIC DNA]</scope>
    <source>
        <strain evidence="1 2">AR67</strain>
    </source>
</reference>
<dbReference type="AlphaFoldDB" id="A0A1I1FAK6"/>
<organism evidence="1 2">
    <name type="scientific">Ruminococcus albus</name>
    <dbReference type="NCBI Taxonomy" id="1264"/>
    <lineage>
        <taxon>Bacteria</taxon>
        <taxon>Bacillati</taxon>
        <taxon>Bacillota</taxon>
        <taxon>Clostridia</taxon>
        <taxon>Eubacteriales</taxon>
        <taxon>Oscillospiraceae</taxon>
        <taxon>Ruminococcus</taxon>
    </lineage>
</organism>
<name>A0A1I1FAK6_RUMAL</name>
<dbReference type="RefSeq" id="WP_074960333.1">
    <property type="nucleotide sequence ID" value="NZ_FOKQ01000005.1"/>
</dbReference>
<evidence type="ECO:0000313" key="2">
    <source>
        <dbReference type="Proteomes" id="UP000182192"/>
    </source>
</evidence>
<dbReference type="EMBL" id="FOKQ01000005">
    <property type="protein sequence ID" value="SFB94183.1"/>
    <property type="molecule type" value="Genomic_DNA"/>
</dbReference>